<reference evidence="1" key="1">
    <citation type="journal article" date="2022" name="bioRxiv">
        <title>Sequencing and chromosome-scale assembly of the giantPleurodeles waltlgenome.</title>
        <authorList>
            <person name="Brown T."/>
            <person name="Elewa A."/>
            <person name="Iarovenko S."/>
            <person name="Subramanian E."/>
            <person name="Araus A.J."/>
            <person name="Petzold A."/>
            <person name="Susuki M."/>
            <person name="Suzuki K.-i.T."/>
            <person name="Hayashi T."/>
            <person name="Toyoda A."/>
            <person name="Oliveira C."/>
            <person name="Osipova E."/>
            <person name="Leigh N.D."/>
            <person name="Simon A."/>
            <person name="Yun M.H."/>
        </authorList>
    </citation>
    <scope>NUCLEOTIDE SEQUENCE</scope>
    <source>
        <strain evidence="1">20211129_DDA</strain>
        <tissue evidence="1">Liver</tissue>
    </source>
</reference>
<dbReference type="EMBL" id="JANPWB010000003">
    <property type="protein sequence ID" value="KAJ1200592.1"/>
    <property type="molecule type" value="Genomic_DNA"/>
</dbReference>
<proteinExistence type="predicted"/>
<name>A0AAV7VIL6_PLEWA</name>
<sequence length="79" mass="8878">MPLRVCGRAQARWVARTRTPEREEEAARASCGHWKRAALEAPNLLVKGLGNLSEWSGRTDFETLTPMEHIGSQKILGYD</sequence>
<organism evidence="1 2">
    <name type="scientific">Pleurodeles waltl</name>
    <name type="common">Iberian ribbed newt</name>
    <dbReference type="NCBI Taxonomy" id="8319"/>
    <lineage>
        <taxon>Eukaryota</taxon>
        <taxon>Metazoa</taxon>
        <taxon>Chordata</taxon>
        <taxon>Craniata</taxon>
        <taxon>Vertebrata</taxon>
        <taxon>Euteleostomi</taxon>
        <taxon>Amphibia</taxon>
        <taxon>Batrachia</taxon>
        <taxon>Caudata</taxon>
        <taxon>Salamandroidea</taxon>
        <taxon>Salamandridae</taxon>
        <taxon>Pleurodelinae</taxon>
        <taxon>Pleurodeles</taxon>
    </lineage>
</organism>
<evidence type="ECO:0000313" key="1">
    <source>
        <dbReference type="EMBL" id="KAJ1200592.1"/>
    </source>
</evidence>
<keyword evidence="2" id="KW-1185">Reference proteome</keyword>
<protein>
    <submittedName>
        <fullName evidence="1">Uncharacterized protein</fullName>
    </submittedName>
</protein>
<accession>A0AAV7VIL6</accession>
<evidence type="ECO:0000313" key="2">
    <source>
        <dbReference type="Proteomes" id="UP001066276"/>
    </source>
</evidence>
<gene>
    <name evidence="1" type="ORF">NDU88_004415</name>
</gene>
<dbReference type="AlphaFoldDB" id="A0AAV7VIL6"/>
<dbReference type="Proteomes" id="UP001066276">
    <property type="component" value="Chromosome 2_1"/>
</dbReference>
<comment type="caution">
    <text evidence="1">The sequence shown here is derived from an EMBL/GenBank/DDBJ whole genome shotgun (WGS) entry which is preliminary data.</text>
</comment>